<sequence length="65" mass="7032">MDNRSCGRNHGSRRDVYSKSLVNNIWSWGGFARSLLLGVVTGAVSGGLGRYSLQESFGQLLETGL</sequence>
<organism evidence="2 3">
    <name type="scientific">Chryseobacterium kwangjuense</name>
    <dbReference type="NCBI Taxonomy" id="267125"/>
    <lineage>
        <taxon>Bacteria</taxon>
        <taxon>Pseudomonadati</taxon>
        <taxon>Bacteroidota</taxon>
        <taxon>Flavobacteriia</taxon>
        <taxon>Flavobacteriales</taxon>
        <taxon>Weeksellaceae</taxon>
        <taxon>Chryseobacterium group</taxon>
        <taxon>Chryseobacterium</taxon>
    </lineage>
</organism>
<dbReference type="Proteomes" id="UP000070513">
    <property type="component" value="Unassembled WGS sequence"/>
</dbReference>
<evidence type="ECO:0000313" key="3">
    <source>
        <dbReference type="Proteomes" id="UP000070513"/>
    </source>
</evidence>
<name>A0A135WDG2_9FLAO</name>
<dbReference type="EMBL" id="LPUR01000011">
    <property type="protein sequence ID" value="KXH82958.1"/>
    <property type="molecule type" value="Genomic_DNA"/>
</dbReference>
<feature type="transmembrane region" description="Helical" evidence="1">
    <location>
        <begin position="25"/>
        <end position="48"/>
    </location>
</feature>
<reference evidence="2 3" key="2">
    <citation type="journal article" date="2016" name="Genome Announc.">
        <title>Draft Genome Sequence of a Biocontrol Rhizobacterium, Chryseobacterium kwangjuense Strain KJ1R5, Isolated from Pepper (Capsicum annuum).</title>
        <authorList>
            <person name="Jeong J.J."/>
            <person name="Park H."/>
            <person name="Park B.H."/>
            <person name="Mannaa M."/>
            <person name="Sang M.K."/>
            <person name="Choi I.G."/>
            <person name="Kim K.D."/>
        </authorList>
    </citation>
    <scope>NUCLEOTIDE SEQUENCE [LARGE SCALE GENOMIC DNA]</scope>
    <source>
        <strain evidence="2 3">KJ1R5</strain>
    </source>
</reference>
<keyword evidence="1" id="KW-0472">Membrane</keyword>
<reference evidence="3" key="1">
    <citation type="submission" date="2015-12" db="EMBL/GenBank/DDBJ databases">
        <title>Genome sequence of a biocontrol rhizobacterium Chryseobacterium kwangjuense strain KJ1R5 isolated from pepper (Capsicum annuum L.).</title>
        <authorList>
            <person name="Jeong J.-J."/>
            <person name="Park H."/>
            <person name="Mannaa M."/>
            <person name="Sang M.K."/>
            <person name="Choi I.-G."/>
            <person name="Kim K.D."/>
        </authorList>
    </citation>
    <scope>NUCLEOTIDE SEQUENCE [LARGE SCALE GENOMIC DNA]</scope>
    <source>
        <strain evidence="3">KJ1R5</strain>
    </source>
</reference>
<gene>
    <name evidence="2" type="ORF">AU378_11005</name>
</gene>
<evidence type="ECO:0000313" key="2">
    <source>
        <dbReference type="EMBL" id="KXH82958.1"/>
    </source>
</evidence>
<keyword evidence="1" id="KW-0812">Transmembrane</keyword>
<keyword evidence="1" id="KW-1133">Transmembrane helix</keyword>
<comment type="caution">
    <text evidence="2">The sequence shown here is derived from an EMBL/GenBank/DDBJ whole genome shotgun (WGS) entry which is preliminary data.</text>
</comment>
<proteinExistence type="predicted"/>
<protein>
    <submittedName>
        <fullName evidence="2">Uncharacterized protein</fullName>
    </submittedName>
</protein>
<accession>A0A135WDG2</accession>
<evidence type="ECO:0000256" key="1">
    <source>
        <dbReference type="SAM" id="Phobius"/>
    </source>
</evidence>
<dbReference type="AlphaFoldDB" id="A0A135WDG2"/>